<gene>
    <name evidence="1" type="ORF">SDC9_212649</name>
</gene>
<evidence type="ECO:0000313" key="1">
    <source>
        <dbReference type="EMBL" id="MPN64871.1"/>
    </source>
</evidence>
<reference evidence="1" key="1">
    <citation type="submission" date="2019-08" db="EMBL/GenBank/DDBJ databases">
        <authorList>
            <person name="Kucharzyk K."/>
            <person name="Murdoch R.W."/>
            <person name="Higgins S."/>
            <person name="Loffler F."/>
        </authorList>
    </citation>
    <scope>NUCLEOTIDE SEQUENCE</scope>
</reference>
<protein>
    <submittedName>
        <fullName evidence="1">Uncharacterized protein</fullName>
    </submittedName>
</protein>
<accession>A0A645JMM0</accession>
<name>A0A645JMM0_9ZZZZ</name>
<sequence>MLPLLGTEDSTASEATPVVVVGSESQLEVVREVDVVGGSVTGLMGNGSVSVVVIVPTGAIT</sequence>
<proteinExistence type="predicted"/>
<comment type="caution">
    <text evidence="1">The sequence shown here is derived from an EMBL/GenBank/DDBJ whole genome shotgun (WGS) entry which is preliminary data.</text>
</comment>
<organism evidence="1">
    <name type="scientific">bioreactor metagenome</name>
    <dbReference type="NCBI Taxonomy" id="1076179"/>
    <lineage>
        <taxon>unclassified sequences</taxon>
        <taxon>metagenomes</taxon>
        <taxon>ecological metagenomes</taxon>
    </lineage>
</organism>
<dbReference type="AlphaFoldDB" id="A0A645JMM0"/>
<dbReference type="EMBL" id="VSSQ01146392">
    <property type="protein sequence ID" value="MPN64871.1"/>
    <property type="molecule type" value="Genomic_DNA"/>
</dbReference>